<feature type="region of interest" description="Disordered" evidence="14">
    <location>
        <begin position="756"/>
        <end position="831"/>
    </location>
</feature>
<dbReference type="PRINTS" id="PR00169">
    <property type="entry name" value="KCHANNEL"/>
</dbReference>
<keyword evidence="3" id="KW-1003">Cell membrane</keyword>
<reference evidence="19" key="1">
    <citation type="submission" date="2025-08" db="UniProtKB">
        <authorList>
            <consortium name="RefSeq"/>
        </authorList>
    </citation>
    <scope>IDENTIFICATION</scope>
    <source>
        <strain evidence="19">Wakin</strain>
        <tissue evidence="19">Muscle</tissue>
    </source>
</reference>
<evidence type="ECO:0000256" key="8">
    <source>
        <dbReference type="ARBA" id="ARBA00022958"/>
    </source>
</evidence>
<evidence type="ECO:0000256" key="6">
    <source>
        <dbReference type="ARBA" id="ARBA00022826"/>
    </source>
</evidence>
<keyword evidence="2" id="KW-0813">Transport</keyword>
<gene>
    <name evidence="19" type="primary">LOC113056923</name>
</gene>
<feature type="transmembrane region" description="Helical" evidence="15">
    <location>
        <begin position="140"/>
        <end position="160"/>
    </location>
</feature>
<sequence length="1020" mass="112812">MPRNHSGDEGGTGLWMKTSQHYGMKDVEAGRGTMNSATKTVDSLLPTPGTTGAGGSENQRRKQGARLSLLGKPLAYSAQSGRRNARYRKLQNYLYNVLERPRAWAFVYHAFVFTLVFGCLVLSVFSTIPAHMDLSNHCLLILEFVMIVVFGLEYIIRIWSAGCCCRYRGWQGRLRFARKPFCVIDIIVLIASIAVVSAGSQGNIFATSALRSLRFLQILRMVRMDRRGGTWKLLGSVVYAHSKELVTAWYIGFLVLIFSSFLVYLVEKEFNKQFATYADALWWGTITLTTIGYGDKTPQTWTGRLLSAGFALVGISFFALPAGILGSGFALKVQEQHRQKHFEKRRNPAASLIQCVWRSYAADENSVSIATWKPHLKALHTCSPTKKDQGESISSQKLSFRERVRMASPRGQSMKSRQMSVNDRRSPATEVGVEGSSPAKVQKSWSFNDRTRFRPSLRLKSQSRTTAEADTNIGPDDAFDEKGCHCDVTVEDLSAPLKAVIRAVRIMKFHVAKKKFKETLRPYDVKDVIEQYSAGHLDMLCRIKSLQTRLDTIVGPQTLSRKAKTFSSPSLHLYYSQAKRKHSAPGLATAVGPHQTLSTKARNLSSPSLHMYYSQSKKKHAGVDQILGKGQISVDRKGREKILPEGESLEHDMSMLGRVCKVERQVQSIESKLDSLLDIYRQVLHKGSSSMLGLSALPLFELDQTSDYQSSIHGKDLSSSSQLTGSSVSRSGSSHLHRGLHLALAPSELNLGTGYPHSASSFSPSPLLNNQPSSPDSFYPASPPPILTPNNLSRSHQRFSELTRPVPTVHSTSSTLQLPPMVPTPQSRPSSLIPETLQESQVECLSNCLLSTQIEDESDKEAESIQSTVQLRDKPERNPKEDGSWRRHLSLDIDPLMLMSSTTAASLQVECGLGKSLSAQNLMLPTAANCHPSLSTRSSGSSNNESSDREPLADWGDTELLVNDKEVDTTEGDRYHLHQQSNDTTFSSELLRTGASGLSPSQAGPRDGLESHKLPHVCLE</sequence>
<evidence type="ECO:0000256" key="9">
    <source>
        <dbReference type="ARBA" id="ARBA00022989"/>
    </source>
</evidence>
<comment type="catalytic activity">
    <reaction evidence="13">
        <text>K(+)(in) = K(+)(out)</text>
        <dbReference type="Rhea" id="RHEA:29463"/>
        <dbReference type="ChEBI" id="CHEBI:29103"/>
    </reaction>
</comment>
<dbReference type="InterPro" id="IPR003937">
    <property type="entry name" value="K_chnl_volt-dep_KCNQ"/>
</dbReference>
<feature type="transmembrane region" description="Helical" evidence="15">
    <location>
        <begin position="305"/>
        <end position="331"/>
    </location>
</feature>
<dbReference type="FunFam" id="1.20.120.350:FF:000017">
    <property type="entry name" value="potassium voltage-gated channel subfamily KQT member 1"/>
    <property type="match status" value="1"/>
</dbReference>
<feature type="domain" description="Ion transport" evidence="16">
    <location>
        <begin position="107"/>
        <end position="334"/>
    </location>
</feature>
<keyword evidence="8" id="KW-0630">Potassium</keyword>
<keyword evidence="4" id="KW-0633">Potassium transport</keyword>
<feature type="region of interest" description="Disordered" evidence="14">
    <location>
        <begin position="710"/>
        <end position="734"/>
    </location>
</feature>
<feature type="transmembrane region" description="Helical" evidence="15">
    <location>
        <begin position="106"/>
        <end position="128"/>
    </location>
</feature>
<feature type="compositionally biased region" description="Polar residues" evidence="14">
    <location>
        <begin position="410"/>
        <end position="421"/>
    </location>
</feature>
<dbReference type="PANTHER" id="PTHR47735">
    <property type="entry name" value="POTASSIUM VOLTAGE-GATED CHANNEL SUBFAMILY KQT MEMBER 4"/>
    <property type="match status" value="1"/>
</dbReference>
<feature type="compositionally biased region" description="Low complexity" evidence="14">
    <location>
        <begin position="717"/>
        <end position="734"/>
    </location>
</feature>
<feature type="compositionally biased region" description="Basic and acidic residues" evidence="14">
    <location>
        <begin position="1007"/>
        <end position="1020"/>
    </location>
</feature>
<protein>
    <submittedName>
        <fullName evidence="19">Potassium voltage-gated channel subfamily KQT member 5-like isoform X1</fullName>
    </submittedName>
</protein>
<feature type="transmembrane region" description="Helical" evidence="15">
    <location>
        <begin position="248"/>
        <end position="267"/>
    </location>
</feature>
<keyword evidence="9 15" id="KW-1133">Transmembrane helix</keyword>
<feature type="region of interest" description="Disordered" evidence="14">
    <location>
        <begin position="855"/>
        <end position="884"/>
    </location>
</feature>
<keyword evidence="5 15" id="KW-0812">Transmembrane</keyword>
<evidence type="ECO:0000256" key="13">
    <source>
        <dbReference type="ARBA" id="ARBA00034430"/>
    </source>
</evidence>
<evidence type="ECO:0000256" key="7">
    <source>
        <dbReference type="ARBA" id="ARBA00022882"/>
    </source>
</evidence>
<feature type="region of interest" description="Disordered" evidence="14">
    <location>
        <begin position="405"/>
        <end position="441"/>
    </location>
</feature>
<feature type="transmembrane region" description="Helical" evidence="15">
    <location>
        <begin position="181"/>
        <end position="200"/>
    </location>
</feature>
<feature type="domain" description="Potassium channel voltage dependent KCNQ C-terminal" evidence="17">
    <location>
        <begin position="426"/>
        <end position="562"/>
    </location>
</feature>
<dbReference type="Gene3D" id="1.10.287.70">
    <property type="match status" value="1"/>
</dbReference>
<dbReference type="GeneID" id="113056923"/>
<name>A0A6P6L587_CARAU</name>
<feature type="region of interest" description="Disordered" evidence="14">
    <location>
        <begin position="38"/>
        <end position="62"/>
    </location>
</feature>
<dbReference type="KEGG" id="caua:113056923"/>
<feature type="compositionally biased region" description="Basic and acidic residues" evidence="14">
    <location>
        <begin position="962"/>
        <end position="976"/>
    </location>
</feature>
<keyword evidence="6" id="KW-0631">Potassium channel</keyword>
<dbReference type="InterPro" id="IPR013821">
    <property type="entry name" value="K_chnl_volt-dep_KCNQ_C"/>
</dbReference>
<dbReference type="Proteomes" id="UP000515129">
    <property type="component" value="Chromosome 38"/>
</dbReference>
<dbReference type="OrthoDB" id="8879391at2759"/>
<evidence type="ECO:0000256" key="5">
    <source>
        <dbReference type="ARBA" id="ARBA00022692"/>
    </source>
</evidence>
<accession>A0A6P6L587</accession>
<dbReference type="Gene3D" id="1.20.120.350">
    <property type="entry name" value="Voltage-gated potassium channels. Chain C"/>
    <property type="match status" value="1"/>
</dbReference>
<feature type="compositionally biased region" description="Basic and acidic residues" evidence="14">
    <location>
        <begin position="871"/>
        <end position="884"/>
    </location>
</feature>
<evidence type="ECO:0000256" key="3">
    <source>
        <dbReference type="ARBA" id="ARBA00022475"/>
    </source>
</evidence>
<evidence type="ECO:0000256" key="1">
    <source>
        <dbReference type="ARBA" id="ARBA00004651"/>
    </source>
</evidence>
<dbReference type="PANTHER" id="PTHR47735:SF8">
    <property type="entry name" value="POTASSIUM VOLTAGE-GATED CHANNEL SUBFAMILY KQT MEMBER 5"/>
    <property type="match status" value="1"/>
</dbReference>
<dbReference type="FunFam" id="1.10.287.70:FF:000016">
    <property type="entry name" value="Putative potassium voltage-gated channel subfamily KQT member 2"/>
    <property type="match status" value="1"/>
</dbReference>
<dbReference type="InterPro" id="IPR005821">
    <property type="entry name" value="Ion_trans_dom"/>
</dbReference>
<dbReference type="InterPro" id="IPR027359">
    <property type="entry name" value="Volt_channel_dom_sf"/>
</dbReference>
<dbReference type="AlphaFoldDB" id="A0A6P6L587"/>
<dbReference type="RefSeq" id="XP_026079650.1">
    <property type="nucleotide sequence ID" value="XM_026223865.1"/>
</dbReference>
<dbReference type="GO" id="GO:0005249">
    <property type="term" value="F:voltage-gated potassium channel activity"/>
    <property type="evidence" value="ECO:0007669"/>
    <property type="project" value="InterPro"/>
</dbReference>
<evidence type="ECO:0000256" key="2">
    <source>
        <dbReference type="ARBA" id="ARBA00022448"/>
    </source>
</evidence>
<dbReference type="GO" id="GO:0008076">
    <property type="term" value="C:voltage-gated potassium channel complex"/>
    <property type="evidence" value="ECO:0007669"/>
    <property type="project" value="TreeGrafter"/>
</dbReference>
<proteinExistence type="predicted"/>
<dbReference type="SUPFAM" id="SSF81324">
    <property type="entry name" value="Voltage-gated potassium channels"/>
    <property type="match status" value="1"/>
</dbReference>
<evidence type="ECO:0000256" key="14">
    <source>
        <dbReference type="SAM" id="MobiDB-lite"/>
    </source>
</evidence>
<evidence type="ECO:0000259" key="16">
    <source>
        <dbReference type="Pfam" id="PF00520"/>
    </source>
</evidence>
<evidence type="ECO:0000313" key="18">
    <source>
        <dbReference type="Proteomes" id="UP000515129"/>
    </source>
</evidence>
<evidence type="ECO:0000259" key="17">
    <source>
        <dbReference type="Pfam" id="PF03520"/>
    </source>
</evidence>
<dbReference type="PRINTS" id="PR01459">
    <property type="entry name" value="KCNQCHANNEL"/>
</dbReference>
<comment type="subcellular location">
    <subcellularLocation>
        <location evidence="1">Cell membrane</location>
        <topology evidence="1">Multi-pass membrane protein</topology>
    </subcellularLocation>
</comment>
<feature type="compositionally biased region" description="Polar residues" evidence="14">
    <location>
        <begin position="978"/>
        <end position="1002"/>
    </location>
</feature>
<feature type="domain" description="Potassium channel voltage dependent KCNQ C-terminal" evidence="17">
    <location>
        <begin position="614"/>
        <end position="686"/>
    </location>
</feature>
<evidence type="ECO:0000256" key="15">
    <source>
        <dbReference type="SAM" id="Phobius"/>
    </source>
</evidence>
<keyword evidence="10" id="KW-0406">Ion transport</keyword>
<feature type="compositionally biased region" description="Low complexity" evidence="14">
    <location>
        <begin position="756"/>
        <end position="777"/>
    </location>
</feature>
<organism evidence="18 19">
    <name type="scientific">Carassius auratus</name>
    <name type="common">Goldfish</name>
    <dbReference type="NCBI Taxonomy" id="7957"/>
    <lineage>
        <taxon>Eukaryota</taxon>
        <taxon>Metazoa</taxon>
        <taxon>Chordata</taxon>
        <taxon>Craniata</taxon>
        <taxon>Vertebrata</taxon>
        <taxon>Euteleostomi</taxon>
        <taxon>Actinopterygii</taxon>
        <taxon>Neopterygii</taxon>
        <taxon>Teleostei</taxon>
        <taxon>Ostariophysi</taxon>
        <taxon>Cypriniformes</taxon>
        <taxon>Cyprinidae</taxon>
        <taxon>Cyprininae</taxon>
        <taxon>Carassius</taxon>
    </lineage>
</organism>
<evidence type="ECO:0000313" key="19">
    <source>
        <dbReference type="RefSeq" id="XP_026079650.1"/>
    </source>
</evidence>
<dbReference type="Pfam" id="PF00520">
    <property type="entry name" value="Ion_trans"/>
    <property type="match status" value="1"/>
</dbReference>
<dbReference type="Gene3D" id="6.10.140.1910">
    <property type="match status" value="2"/>
</dbReference>
<feature type="compositionally biased region" description="Low complexity" evidence="14">
    <location>
        <begin position="933"/>
        <end position="945"/>
    </location>
</feature>
<evidence type="ECO:0000256" key="12">
    <source>
        <dbReference type="ARBA" id="ARBA00023303"/>
    </source>
</evidence>
<evidence type="ECO:0000256" key="10">
    <source>
        <dbReference type="ARBA" id="ARBA00023065"/>
    </source>
</evidence>
<evidence type="ECO:0000256" key="11">
    <source>
        <dbReference type="ARBA" id="ARBA00023136"/>
    </source>
</evidence>
<keyword evidence="18" id="KW-1185">Reference proteome</keyword>
<dbReference type="Pfam" id="PF03520">
    <property type="entry name" value="KCNQ_channel"/>
    <property type="match status" value="2"/>
</dbReference>
<keyword evidence="12" id="KW-0407">Ion channel</keyword>
<keyword evidence="7" id="KW-0851">Voltage-gated channel</keyword>
<keyword evidence="11 15" id="KW-0472">Membrane</keyword>
<evidence type="ECO:0000256" key="4">
    <source>
        <dbReference type="ARBA" id="ARBA00022538"/>
    </source>
</evidence>
<feature type="region of interest" description="Disordered" evidence="14">
    <location>
        <begin position="932"/>
        <end position="1020"/>
    </location>
</feature>